<evidence type="ECO:0000313" key="3">
    <source>
        <dbReference type="Proteomes" id="UP000799771"/>
    </source>
</evidence>
<accession>A0A6A6ALI0</accession>
<protein>
    <recommendedName>
        <fullName evidence="1">DNA helicase Pif1-like 2B domain-containing protein</fullName>
    </recommendedName>
</protein>
<dbReference type="InterPro" id="IPR049163">
    <property type="entry name" value="Pif1-like_2B_dom"/>
</dbReference>
<gene>
    <name evidence="2" type="ORF">P153DRAFT_181613</name>
</gene>
<dbReference type="PANTHER" id="PTHR47642">
    <property type="entry name" value="ATP-DEPENDENT DNA HELICASE"/>
    <property type="match status" value="1"/>
</dbReference>
<dbReference type="AlphaFoldDB" id="A0A6A6ALI0"/>
<sequence>MLFSTREEVKRVNDDMFNKLRTQPRTYACLDHFKWNEKHGNLQSKKNTGPDGRSLMALRDHRYDTQIQLKKGMLVVLLHNLDIAAGLVNGSQGTIQGFEDYDPTKIPKAVGKGKDRESDPTHVGPLLAGDFAAFREQQIKAYIEQASYKKWPIVTFLNGVTRTIFADCTVNELGDEPPYSLLSRTQIPVMAAWAMTTHKSQVSTSYTFIEAAILTTMKGHDAEQSKSRFGKGFRRRPGVRGM</sequence>
<dbReference type="InterPro" id="IPR027417">
    <property type="entry name" value="P-loop_NTPase"/>
</dbReference>
<dbReference type="Proteomes" id="UP000799771">
    <property type="component" value="Unassembled WGS sequence"/>
</dbReference>
<dbReference type="RefSeq" id="XP_033526322.1">
    <property type="nucleotide sequence ID" value="XM_033662374.1"/>
</dbReference>
<dbReference type="GeneID" id="54402806"/>
<proteinExistence type="predicted"/>
<dbReference type="SUPFAM" id="SSF52540">
    <property type="entry name" value="P-loop containing nucleoside triphosphate hydrolases"/>
    <property type="match status" value="1"/>
</dbReference>
<keyword evidence="3" id="KW-1185">Reference proteome</keyword>
<feature type="domain" description="DNA helicase Pif1-like 2B" evidence="1">
    <location>
        <begin position="66"/>
        <end position="98"/>
    </location>
</feature>
<dbReference type="EMBL" id="ML977501">
    <property type="protein sequence ID" value="KAF2131935.1"/>
    <property type="molecule type" value="Genomic_DNA"/>
</dbReference>
<organism evidence="2 3">
    <name type="scientific">Dothidotthia symphoricarpi CBS 119687</name>
    <dbReference type="NCBI Taxonomy" id="1392245"/>
    <lineage>
        <taxon>Eukaryota</taxon>
        <taxon>Fungi</taxon>
        <taxon>Dikarya</taxon>
        <taxon>Ascomycota</taxon>
        <taxon>Pezizomycotina</taxon>
        <taxon>Dothideomycetes</taxon>
        <taxon>Pleosporomycetidae</taxon>
        <taxon>Pleosporales</taxon>
        <taxon>Dothidotthiaceae</taxon>
        <taxon>Dothidotthia</taxon>
    </lineage>
</organism>
<evidence type="ECO:0000259" key="1">
    <source>
        <dbReference type="Pfam" id="PF21530"/>
    </source>
</evidence>
<dbReference type="Pfam" id="PF21530">
    <property type="entry name" value="Pif1_2B_dom"/>
    <property type="match status" value="1"/>
</dbReference>
<name>A0A6A6ALI0_9PLEO</name>
<reference evidence="2" key="1">
    <citation type="journal article" date="2020" name="Stud. Mycol.">
        <title>101 Dothideomycetes genomes: a test case for predicting lifestyles and emergence of pathogens.</title>
        <authorList>
            <person name="Haridas S."/>
            <person name="Albert R."/>
            <person name="Binder M."/>
            <person name="Bloem J."/>
            <person name="Labutti K."/>
            <person name="Salamov A."/>
            <person name="Andreopoulos B."/>
            <person name="Baker S."/>
            <person name="Barry K."/>
            <person name="Bills G."/>
            <person name="Bluhm B."/>
            <person name="Cannon C."/>
            <person name="Castanera R."/>
            <person name="Culley D."/>
            <person name="Daum C."/>
            <person name="Ezra D."/>
            <person name="Gonzalez J."/>
            <person name="Henrissat B."/>
            <person name="Kuo A."/>
            <person name="Liang C."/>
            <person name="Lipzen A."/>
            <person name="Lutzoni F."/>
            <person name="Magnuson J."/>
            <person name="Mondo S."/>
            <person name="Nolan M."/>
            <person name="Ohm R."/>
            <person name="Pangilinan J."/>
            <person name="Park H.-J."/>
            <person name="Ramirez L."/>
            <person name="Alfaro M."/>
            <person name="Sun H."/>
            <person name="Tritt A."/>
            <person name="Yoshinaga Y."/>
            <person name="Zwiers L.-H."/>
            <person name="Turgeon B."/>
            <person name="Goodwin S."/>
            <person name="Spatafora J."/>
            <person name="Crous P."/>
            <person name="Grigoriev I."/>
        </authorList>
    </citation>
    <scope>NUCLEOTIDE SEQUENCE</scope>
    <source>
        <strain evidence="2">CBS 119687</strain>
    </source>
</reference>
<dbReference type="OrthoDB" id="432234at2759"/>
<evidence type="ECO:0000313" key="2">
    <source>
        <dbReference type="EMBL" id="KAF2131935.1"/>
    </source>
</evidence>
<dbReference type="InterPro" id="IPR051055">
    <property type="entry name" value="PIF1_helicase"/>
</dbReference>